<protein>
    <recommendedName>
        <fullName evidence="1">DUF7271 domain-containing protein</fullName>
    </recommendedName>
</protein>
<feature type="domain" description="DUF7271" evidence="1">
    <location>
        <begin position="13"/>
        <end position="85"/>
    </location>
</feature>
<reference evidence="2 3" key="1">
    <citation type="submission" date="2018-09" db="EMBL/GenBank/DDBJ databases">
        <title>A high-quality reference genome of wild soybean provides a powerful tool to mine soybean genomes.</title>
        <authorList>
            <person name="Xie M."/>
            <person name="Chung C.Y.L."/>
            <person name="Li M.-W."/>
            <person name="Wong F.-L."/>
            <person name="Chan T.-F."/>
            <person name="Lam H.-M."/>
        </authorList>
    </citation>
    <scope>NUCLEOTIDE SEQUENCE [LARGE SCALE GENOMIC DNA]</scope>
    <source>
        <strain evidence="3">cv. W05</strain>
        <tissue evidence="2">Hypocotyl of etiolated seedlings</tissue>
    </source>
</reference>
<dbReference type="EMBL" id="QZWG01000015">
    <property type="protein sequence ID" value="RZB65282.1"/>
    <property type="molecule type" value="Genomic_DNA"/>
</dbReference>
<dbReference type="InterPro" id="IPR055695">
    <property type="entry name" value="DUF7271"/>
</dbReference>
<evidence type="ECO:0000259" key="1">
    <source>
        <dbReference type="Pfam" id="PF23935"/>
    </source>
</evidence>
<dbReference type="AlphaFoldDB" id="A0A445GVS0"/>
<evidence type="ECO:0000313" key="3">
    <source>
        <dbReference type="Proteomes" id="UP000289340"/>
    </source>
</evidence>
<keyword evidence="3" id="KW-1185">Reference proteome</keyword>
<gene>
    <name evidence="2" type="ORF">D0Y65_041365</name>
</gene>
<proteinExistence type="predicted"/>
<comment type="caution">
    <text evidence="2">The sequence shown here is derived from an EMBL/GenBank/DDBJ whole genome shotgun (WGS) entry which is preliminary data.</text>
</comment>
<sequence>MKNPMIGPPLIIQFIAAFNNDKNIIQLPTFYHTQWAPQYPEFVHLRYNGAIYEIRSVFDIHFIPPLERQTCGRQRHSSRKHIWTVRFTQEMLDAPEPLKFLLKLVVTT</sequence>
<dbReference type="Pfam" id="PF23935">
    <property type="entry name" value="DUF7271"/>
    <property type="match status" value="1"/>
</dbReference>
<dbReference type="Proteomes" id="UP000289340">
    <property type="component" value="Chromosome 15"/>
</dbReference>
<name>A0A445GVS0_GLYSO</name>
<accession>A0A445GVS0</accession>
<organism evidence="2 3">
    <name type="scientific">Glycine soja</name>
    <name type="common">Wild soybean</name>
    <dbReference type="NCBI Taxonomy" id="3848"/>
    <lineage>
        <taxon>Eukaryota</taxon>
        <taxon>Viridiplantae</taxon>
        <taxon>Streptophyta</taxon>
        <taxon>Embryophyta</taxon>
        <taxon>Tracheophyta</taxon>
        <taxon>Spermatophyta</taxon>
        <taxon>Magnoliopsida</taxon>
        <taxon>eudicotyledons</taxon>
        <taxon>Gunneridae</taxon>
        <taxon>Pentapetalae</taxon>
        <taxon>rosids</taxon>
        <taxon>fabids</taxon>
        <taxon>Fabales</taxon>
        <taxon>Fabaceae</taxon>
        <taxon>Papilionoideae</taxon>
        <taxon>50 kb inversion clade</taxon>
        <taxon>NPAAA clade</taxon>
        <taxon>indigoferoid/millettioid clade</taxon>
        <taxon>Phaseoleae</taxon>
        <taxon>Glycine</taxon>
        <taxon>Glycine subgen. Soja</taxon>
    </lineage>
</organism>
<evidence type="ECO:0000313" key="2">
    <source>
        <dbReference type="EMBL" id="RZB65282.1"/>
    </source>
</evidence>